<accession>A0A9N8DKL1</accession>
<dbReference type="InterPro" id="IPR025638">
    <property type="entry name" value="DUF4336"/>
</dbReference>
<name>A0A9N8DKL1_9STRA</name>
<keyword evidence="3" id="KW-1185">Reference proteome</keyword>
<protein>
    <recommendedName>
        <fullName evidence="4">DUF4336 domain-containing protein</fullName>
    </recommendedName>
</protein>
<dbReference type="Pfam" id="PF14234">
    <property type="entry name" value="DUF4336"/>
    <property type="match status" value="2"/>
</dbReference>
<dbReference type="PANTHER" id="PTHR33835:SF2">
    <property type="entry name" value="LYSINE-TRNA LIGASE"/>
    <property type="match status" value="1"/>
</dbReference>
<feature type="chain" id="PRO_5040262837" description="DUF4336 domain-containing protein" evidence="1">
    <location>
        <begin position="26"/>
        <end position="467"/>
    </location>
</feature>
<dbReference type="Proteomes" id="UP001153069">
    <property type="component" value="Unassembled WGS sequence"/>
</dbReference>
<dbReference type="PANTHER" id="PTHR33835">
    <property type="entry name" value="YALI0C07656P"/>
    <property type="match status" value="1"/>
</dbReference>
<evidence type="ECO:0008006" key="4">
    <source>
        <dbReference type="Google" id="ProtNLM"/>
    </source>
</evidence>
<evidence type="ECO:0000313" key="2">
    <source>
        <dbReference type="EMBL" id="CAB9504339.1"/>
    </source>
</evidence>
<organism evidence="2 3">
    <name type="scientific">Seminavis robusta</name>
    <dbReference type="NCBI Taxonomy" id="568900"/>
    <lineage>
        <taxon>Eukaryota</taxon>
        <taxon>Sar</taxon>
        <taxon>Stramenopiles</taxon>
        <taxon>Ochrophyta</taxon>
        <taxon>Bacillariophyta</taxon>
        <taxon>Bacillariophyceae</taxon>
        <taxon>Bacillariophycidae</taxon>
        <taxon>Naviculales</taxon>
        <taxon>Naviculaceae</taxon>
        <taxon>Seminavis</taxon>
    </lineage>
</organism>
<gene>
    <name evidence="2" type="ORF">SEMRO_194_G082790.1</name>
</gene>
<keyword evidence="1" id="KW-0732">Signal</keyword>
<dbReference type="EMBL" id="CAICTM010000193">
    <property type="protein sequence ID" value="CAB9504339.1"/>
    <property type="molecule type" value="Genomic_DNA"/>
</dbReference>
<sequence>MACSRWVSIVAFPLLGFIVLGKADAFHLLQFPPNNRAVGSSSATTRNKCNIKRTTGSSRDLYKSCNDTEASTGRRSYLGKAAAMAAATLFTNAPVAHGEITEDSQWPLWPALPVAPYSRRRTIRQEVVPGAVWTFDQVIGIYYVFVPIRMTVTASKGLKGLVVYAPAAPTKECLNLLQELIDVHGPVKAIILPTVAVEHKVNAGPFARQFPNALFYVTDRQYSFPISLPGQFLGFPSWTQPLPVSSEEGNNNPLGPDFSWEVISVKPGPASQYQDVALLHKPSKSLMICDALFATTAEPPSILTQEPEYTRALLFHAREEKDEIVPDTPENRRKGWRRIVLLFNFFFPGSGVADLGDNGKPTIYTIVQIILSRDPAAVTTWVNKVGQWDFVRVIPAHLDAPLAVGPSQFRDTYDFLQRDPSGGNEVRYCDEDVAFLRKAEEGFLSFSVYPSKFGALRGRNGDCGLVN</sequence>
<dbReference type="OrthoDB" id="421671at2759"/>
<proteinExistence type="predicted"/>
<evidence type="ECO:0000313" key="3">
    <source>
        <dbReference type="Proteomes" id="UP001153069"/>
    </source>
</evidence>
<comment type="caution">
    <text evidence="2">The sequence shown here is derived from an EMBL/GenBank/DDBJ whole genome shotgun (WGS) entry which is preliminary data.</text>
</comment>
<evidence type="ECO:0000256" key="1">
    <source>
        <dbReference type="SAM" id="SignalP"/>
    </source>
</evidence>
<reference evidence="2" key="1">
    <citation type="submission" date="2020-06" db="EMBL/GenBank/DDBJ databases">
        <authorList>
            <consortium name="Plant Systems Biology data submission"/>
        </authorList>
    </citation>
    <scope>NUCLEOTIDE SEQUENCE</scope>
    <source>
        <strain evidence="2">D6</strain>
    </source>
</reference>
<feature type="signal peptide" evidence="1">
    <location>
        <begin position="1"/>
        <end position="25"/>
    </location>
</feature>
<dbReference type="AlphaFoldDB" id="A0A9N8DKL1"/>